<evidence type="ECO:0000313" key="5">
    <source>
        <dbReference type="EMBL" id="ADF62183.1"/>
    </source>
</evidence>
<proteinExistence type="predicted"/>
<dbReference type="AlphaFoldDB" id="A0A0H3CLX5"/>
<dbReference type="Proteomes" id="UP000002363">
    <property type="component" value="Chromosome"/>
</dbReference>
<dbReference type="Gene3D" id="3.40.50.2300">
    <property type="match status" value="2"/>
</dbReference>
<evidence type="ECO:0000256" key="1">
    <source>
        <dbReference type="ARBA" id="ARBA00023015"/>
    </source>
</evidence>
<dbReference type="HOGENOM" id="CLU_037628_6_4_6"/>
<dbReference type="InterPro" id="IPR010982">
    <property type="entry name" value="Lambda_DNA-bd_dom_sf"/>
</dbReference>
<keyword evidence="1" id="KW-0805">Transcription regulation</keyword>
<dbReference type="OrthoDB" id="9798934at2"/>
<dbReference type="Pfam" id="PF13377">
    <property type="entry name" value="Peripla_BP_3"/>
    <property type="match status" value="1"/>
</dbReference>
<dbReference type="Pfam" id="PF00356">
    <property type="entry name" value="LacI"/>
    <property type="match status" value="1"/>
</dbReference>
<evidence type="ECO:0000259" key="4">
    <source>
        <dbReference type="PROSITE" id="PS50932"/>
    </source>
</evidence>
<evidence type="ECO:0000256" key="2">
    <source>
        <dbReference type="ARBA" id="ARBA00023125"/>
    </source>
</evidence>
<dbReference type="PRINTS" id="PR00036">
    <property type="entry name" value="HTHLACI"/>
</dbReference>
<dbReference type="SUPFAM" id="SSF53822">
    <property type="entry name" value="Periplasmic binding protein-like I"/>
    <property type="match status" value="1"/>
</dbReference>
<dbReference type="RefSeq" id="WP_013097210.1">
    <property type="nucleotide sequence ID" value="NC_014121.1"/>
</dbReference>
<dbReference type="CDD" id="cd01392">
    <property type="entry name" value="HTH_LacI"/>
    <property type="match status" value="1"/>
</dbReference>
<dbReference type="KEGG" id="enc:ECL_02640"/>
<gene>
    <name evidence="5" type="ordered locus">ECL_02640</name>
</gene>
<dbReference type="SMART" id="SM00354">
    <property type="entry name" value="HTH_LACI"/>
    <property type="match status" value="1"/>
</dbReference>
<organism evidence="5 6">
    <name type="scientific">Enterobacter cloacae subsp. cloacae (strain ATCC 13047 / DSM 30054 / NBRC 13535 / NCTC 10005 / WDCM 00083 / NCDC 279-56)</name>
    <dbReference type="NCBI Taxonomy" id="716541"/>
    <lineage>
        <taxon>Bacteria</taxon>
        <taxon>Pseudomonadati</taxon>
        <taxon>Pseudomonadota</taxon>
        <taxon>Gammaproteobacteria</taxon>
        <taxon>Enterobacterales</taxon>
        <taxon>Enterobacteriaceae</taxon>
        <taxon>Enterobacter</taxon>
        <taxon>Enterobacter cloacae complex</taxon>
    </lineage>
</organism>
<dbReference type="GO" id="GO:0000976">
    <property type="term" value="F:transcription cis-regulatory region binding"/>
    <property type="evidence" value="ECO:0007669"/>
    <property type="project" value="TreeGrafter"/>
</dbReference>
<evidence type="ECO:0000313" key="6">
    <source>
        <dbReference type="Proteomes" id="UP000002363"/>
    </source>
</evidence>
<sequence>MKSKSATLEDVARHAGVSYQTVSRVLNKSANVSEATRHKVEKSIELLRYVPNRLAQQLVGKQSQTVGLVTISLALHAPSQVAAAVKRYANVERYQVLISMIDENVNQSIQDSINELKSQLVSKVIINVPLEAEEAQKIATDNDDIVCLFLDVDPYSSVFNVSFNPADGTRASVKYLYELGHRDIALLAGPESSVSAQLRLKSWIETLKGYGLEPASVIRGNWDAQSGYAGALQMLRETPQFSAVLVANDQMALGVLSAFHQQQISIPGEKSVIGYDDTYESSFFYPALTTVSLDLDLQGKEAVRRILDSGEESALRMSSILPARLVVRQSTGPKGEKGKNLQALAQQLREIAHQLGDV</sequence>
<keyword evidence="6" id="KW-1185">Reference proteome</keyword>
<dbReference type="InterPro" id="IPR028082">
    <property type="entry name" value="Peripla_BP_I"/>
</dbReference>
<protein>
    <submittedName>
        <fullName evidence="5">Sugar binding transcriptional regulator, LacI family</fullName>
    </submittedName>
</protein>
<dbReference type="GO" id="GO:0003700">
    <property type="term" value="F:DNA-binding transcription factor activity"/>
    <property type="evidence" value="ECO:0007669"/>
    <property type="project" value="TreeGrafter"/>
</dbReference>
<keyword evidence="2" id="KW-0238">DNA-binding</keyword>
<dbReference type="Gene3D" id="1.10.260.40">
    <property type="entry name" value="lambda repressor-like DNA-binding domains"/>
    <property type="match status" value="1"/>
</dbReference>
<dbReference type="EMBL" id="CP001918">
    <property type="protein sequence ID" value="ADF62183.1"/>
    <property type="molecule type" value="Genomic_DNA"/>
</dbReference>
<dbReference type="PANTHER" id="PTHR30146:SF153">
    <property type="entry name" value="LACTOSE OPERON REPRESSOR"/>
    <property type="match status" value="1"/>
</dbReference>
<dbReference type="PANTHER" id="PTHR30146">
    <property type="entry name" value="LACI-RELATED TRANSCRIPTIONAL REPRESSOR"/>
    <property type="match status" value="1"/>
</dbReference>
<evidence type="ECO:0000256" key="3">
    <source>
        <dbReference type="ARBA" id="ARBA00023163"/>
    </source>
</evidence>
<keyword evidence="3" id="KW-0804">Transcription</keyword>
<dbReference type="NCBIfam" id="NF007075">
    <property type="entry name" value="PRK09526.1"/>
    <property type="match status" value="1"/>
</dbReference>
<dbReference type="PATRIC" id="fig|716541.4.peg.2813"/>
<reference evidence="5 6" key="1">
    <citation type="journal article" date="2010" name="J. Bacteriol.">
        <title>Complete genome sequence of Enterobacter cloacae subsp. cloacae type strain ATCC 13047.</title>
        <authorList>
            <person name="Ren Y."/>
            <person name="Ren Y."/>
            <person name="Zhou Z."/>
            <person name="Guo X."/>
            <person name="Li Y."/>
            <person name="Feng L."/>
            <person name="Wang L."/>
        </authorList>
    </citation>
    <scope>NUCLEOTIDE SEQUENCE [LARGE SCALE GENOMIC DNA]</scope>
    <source>
        <strain evidence="6">ATCC 13047 / DSM 30054 / NBRC 13535 / NCTC 10005 / WDCM 00083 / NCDC 279-56</strain>
    </source>
</reference>
<dbReference type="EnsemblBacteria" id="ADF62183">
    <property type="protein sequence ID" value="ADF62183"/>
    <property type="gene ID" value="ECL_02640"/>
</dbReference>
<feature type="domain" description="HTH lacI-type" evidence="4">
    <location>
        <begin position="6"/>
        <end position="60"/>
    </location>
</feature>
<dbReference type="CDD" id="cd01574">
    <property type="entry name" value="PBP1_LacI"/>
    <property type="match status" value="1"/>
</dbReference>
<dbReference type="PROSITE" id="PS00356">
    <property type="entry name" value="HTH_LACI_1"/>
    <property type="match status" value="1"/>
</dbReference>
<name>A0A0H3CLX5_ENTCC</name>
<dbReference type="eggNOG" id="COG1609">
    <property type="taxonomic scope" value="Bacteria"/>
</dbReference>
<dbReference type="InterPro" id="IPR046335">
    <property type="entry name" value="LacI/GalR-like_sensor"/>
</dbReference>
<dbReference type="PROSITE" id="PS50932">
    <property type="entry name" value="HTH_LACI_2"/>
    <property type="match status" value="1"/>
</dbReference>
<accession>A0A0H3CLX5</accession>
<dbReference type="SUPFAM" id="SSF47413">
    <property type="entry name" value="lambda repressor-like DNA-binding domains"/>
    <property type="match status" value="1"/>
</dbReference>
<dbReference type="InterPro" id="IPR000843">
    <property type="entry name" value="HTH_LacI"/>
</dbReference>
<dbReference type="STRING" id="716541.ECL_02640"/>